<evidence type="ECO:0000313" key="7">
    <source>
        <dbReference type="Proteomes" id="UP000323011"/>
    </source>
</evidence>
<gene>
    <name evidence="5" type="ORF">FNF27_06087</name>
    <name evidence="2" type="ORF">FNF28_07774</name>
    <name evidence="3" type="ORF">FNF29_07020</name>
    <name evidence="4" type="ORF">FNF31_05525</name>
</gene>
<dbReference type="EMBL" id="VLTM01000070">
    <property type="protein sequence ID" value="KAA0158194.1"/>
    <property type="molecule type" value="Genomic_DNA"/>
</dbReference>
<comment type="caution">
    <text evidence="2">The sequence shown here is derived from an EMBL/GenBank/DDBJ whole genome shotgun (WGS) entry which is preliminary data.</text>
</comment>
<dbReference type="EMBL" id="VLTL01000340">
    <property type="protein sequence ID" value="KAA0145890.1"/>
    <property type="molecule type" value="Genomic_DNA"/>
</dbReference>
<sequence>MAASLASRRTVARGACAAASAFGSSARAGAAAAVSSRGYFRVPEIKVTLDSVNAAMASGALKKRPGDKGTRNWLNEQEQRVNSRAKRTGVLELGSSCTQDVVTMYQKVCWDRAHLFVSLTKHGDQVVVDANPTGGFGDARDEEEVKRVVALMAETLKRPDVAARGATFLNTSDECNVKEAERTGREGRNEYKAASQSLQASFSVFVPRRSDGIAVARALWSAFAESRGLPHSNQWIVDAAERRAERAASRDARHLRTLRWIERTPEVRILMPKGALDGFRAAEAAGTADEVPAPKGKTSFSRAQLRTRRSMRFRTQKIINAAKAKDASEGTEESDARA</sequence>
<dbReference type="EMBL" id="VLTN01000059">
    <property type="protein sequence ID" value="KAA0147931.1"/>
    <property type="molecule type" value="Genomic_DNA"/>
</dbReference>
<feature type="compositionally biased region" description="Basic and acidic residues" evidence="1">
    <location>
        <begin position="323"/>
        <end position="338"/>
    </location>
</feature>
<keyword evidence="7" id="KW-1185">Reference proteome</keyword>
<dbReference type="Proteomes" id="UP000325113">
    <property type="component" value="Unassembled WGS sequence"/>
</dbReference>
<dbReference type="Proteomes" id="UP000322899">
    <property type="component" value="Unassembled WGS sequence"/>
</dbReference>
<evidence type="ECO:0000256" key="1">
    <source>
        <dbReference type="SAM" id="MobiDB-lite"/>
    </source>
</evidence>
<proteinExistence type="predicted"/>
<evidence type="ECO:0000313" key="2">
    <source>
        <dbReference type="EMBL" id="KAA0145890.1"/>
    </source>
</evidence>
<evidence type="ECO:0000313" key="3">
    <source>
        <dbReference type="EMBL" id="KAA0147931.1"/>
    </source>
</evidence>
<evidence type="ECO:0000313" key="6">
    <source>
        <dbReference type="Proteomes" id="UP000322899"/>
    </source>
</evidence>
<evidence type="ECO:0000313" key="9">
    <source>
        <dbReference type="Proteomes" id="UP000325113"/>
    </source>
</evidence>
<organism evidence="2 8">
    <name type="scientific">Cafeteria roenbergensis</name>
    <name type="common">Marine flagellate</name>
    <dbReference type="NCBI Taxonomy" id="33653"/>
    <lineage>
        <taxon>Eukaryota</taxon>
        <taxon>Sar</taxon>
        <taxon>Stramenopiles</taxon>
        <taxon>Bigyra</taxon>
        <taxon>Opalozoa</taxon>
        <taxon>Bicosoecida</taxon>
        <taxon>Cafeteriaceae</taxon>
        <taxon>Cafeteria</taxon>
    </lineage>
</organism>
<dbReference type="EMBL" id="VLTO01000049">
    <property type="protein sequence ID" value="KAA0172288.1"/>
    <property type="molecule type" value="Genomic_DNA"/>
</dbReference>
<evidence type="ECO:0000313" key="4">
    <source>
        <dbReference type="EMBL" id="KAA0158194.1"/>
    </source>
</evidence>
<dbReference type="Proteomes" id="UP000323011">
    <property type="component" value="Unassembled WGS sequence"/>
</dbReference>
<name>A0A5A8C1B8_CAFRO</name>
<evidence type="ECO:0000313" key="5">
    <source>
        <dbReference type="EMBL" id="KAA0172288.1"/>
    </source>
</evidence>
<dbReference type="AlphaFoldDB" id="A0A5A8C1B8"/>
<feature type="region of interest" description="Disordered" evidence="1">
    <location>
        <begin position="316"/>
        <end position="338"/>
    </location>
</feature>
<accession>A0A5A8C1B8</accession>
<reference evidence="6 7" key="1">
    <citation type="submission" date="2019-07" db="EMBL/GenBank/DDBJ databases">
        <title>Genomes of Cafeteria roenbergensis.</title>
        <authorList>
            <person name="Fischer M.G."/>
            <person name="Hackl T."/>
            <person name="Roman M."/>
        </authorList>
    </citation>
    <scope>NUCLEOTIDE SEQUENCE [LARGE SCALE GENOMIC DNA]</scope>
    <source>
        <strain evidence="3 7">BVI</strain>
        <strain evidence="4 9">Cflag</strain>
        <strain evidence="5 6">E4-10P</strain>
        <strain evidence="2 8">RCC970-E3</strain>
    </source>
</reference>
<dbReference type="Proteomes" id="UP000324907">
    <property type="component" value="Unassembled WGS sequence"/>
</dbReference>
<evidence type="ECO:0000313" key="8">
    <source>
        <dbReference type="Proteomes" id="UP000324907"/>
    </source>
</evidence>
<protein>
    <submittedName>
        <fullName evidence="2">Uncharacterized protein</fullName>
    </submittedName>
</protein>